<sequence>MYLILFPSQELCSFSWRLELLNCVFEEIIKLNPRSKCSNVY</sequence>
<reference evidence="1" key="2">
    <citation type="journal article" date="2015" name="Fish Shellfish Immunol.">
        <title>Early steps in the European eel (Anguilla anguilla)-Vibrio vulnificus interaction in the gills: Role of the RtxA13 toxin.</title>
        <authorList>
            <person name="Callol A."/>
            <person name="Pajuelo D."/>
            <person name="Ebbesson L."/>
            <person name="Teles M."/>
            <person name="MacKenzie S."/>
            <person name="Amaro C."/>
        </authorList>
    </citation>
    <scope>NUCLEOTIDE SEQUENCE</scope>
</reference>
<proteinExistence type="predicted"/>
<evidence type="ECO:0000313" key="1">
    <source>
        <dbReference type="EMBL" id="JAH29380.1"/>
    </source>
</evidence>
<name>A0A0E9RLP9_ANGAN</name>
<protein>
    <submittedName>
        <fullName evidence="1">Uncharacterized protein</fullName>
    </submittedName>
</protein>
<organism evidence="1">
    <name type="scientific">Anguilla anguilla</name>
    <name type="common">European freshwater eel</name>
    <name type="synonym">Muraena anguilla</name>
    <dbReference type="NCBI Taxonomy" id="7936"/>
    <lineage>
        <taxon>Eukaryota</taxon>
        <taxon>Metazoa</taxon>
        <taxon>Chordata</taxon>
        <taxon>Craniata</taxon>
        <taxon>Vertebrata</taxon>
        <taxon>Euteleostomi</taxon>
        <taxon>Actinopterygii</taxon>
        <taxon>Neopterygii</taxon>
        <taxon>Teleostei</taxon>
        <taxon>Anguilliformes</taxon>
        <taxon>Anguillidae</taxon>
        <taxon>Anguilla</taxon>
    </lineage>
</organism>
<dbReference type="EMBL" id="GBXM01079197">
    <property type="protein sequence ID" value="JAH29380.1"/>
    <property type="molecule type" value="Transcribed_RNA"/>
</dbReference>
<dbReference type="AlphaFoldDB" id="A0A0E9RLP9"/>
<accession>A0A0E9RLP9</accession>
<reference evidence="1" key="1">
    <citation type="submission" date="2014-11" db="EMBL/GenBank/DDBJ databases">
        <authorList>
            <person name="Amaro Gonzalez C."/>
        </authorList>
    </citation>
    <scope>NUCLEOTIDE SEQUENCE</scope>
</reference>